<organism evidence="2 3">
    <name type="scientific">Bradyrhizobium cosmicum</name>
    <dbReference type="NCBI Taxonomy" id="1404864"/>
    <lineage>
        <taxon>Bacteria</taxon>
        <taxon>Pseudomonadati</taxon>
        <taxon>Pseudomonadota</taxon>
        <taxon>Alphaproteobacteria</taxon>
        <taxon>Hyphomicrobiales</taxon>
        <taxon>Nitrobacteraceae</taxon>
        <taxon>Bradyrhizobium</taxon>
    </lineage>
</organism>
<protein>
    <submittedName>
        <fullName evidence="2">Malonyl CoA-acyl carrier protein transacylase</fullName>
    </submittedName>
</protein>
<gene>
    <name evidence="2" type="ORF">S23_13540</name>
</gene>
<dbReference type="SUPFAM" id="SSF52151">
    <property type="entry name" value="FabD/lysophospholipase-like"/>
    <property type="match status" value="1"/>
</dbReference>
<reference evidence="2 3" key="1">
    <citation type="journal article" date="2012" name="Microbes Environ.">
        <title>Complete genome sequence of Bradyrhizobium sp. S23321: insights into symbiosis evolution in soil oligotrophs.</title>
        <authorList>
            <person name="Okubo T."/>
            <person name="Tsukui T."/>
            <person name="Maita H."/>
            <person name="Okamoto S."/>
            <person name="Oshima K."/>
            <person name="Fujisawa T."/>
            <person name="Saito A."/>
            <person name="Futamata H."/>
            <person name="Hattori R."/>
            <person name="Shimomura Y."/>
            <person name="Haruta S."/>
            <person name="Morimoto S."/>
            <person name="Wang Y."/>
            <person name="Sakai Y."/>
            <person name="Hattori M."/>
            <person name="Aizawa S."/>
            <person name="Nagashima K.V.P."/>
            <person name="Masuda S."/>
            <person name="Hattori T."/>
            <person name="Yamashita A."/>
            <person name="Bao Z."/>
            <person name="Hayatsu M."/>
            <person name="Kajiya-Kanegae H."/>
            <person name="Yoshinaga I."/>
            <person name="Sakamoto K."/>
            <person name="Toyota K."/>
            <person name="Nakao M."/>
            <person name="Kohara M."/>
            <person name="Anda M."/>
            <person name="Niwa R."/>
            <person name="Jung-Hwan P."/>
            <person name="Sameshima-Saito R."/>
            <person name="Tokuda S."/>
            <person name="Yamamoto S."/>
            <person name="Yamamoto S."/>
            <person name="Yokoyama T."/>
            <person name="Akutsu T."/>
            <person name="Nakamura Y."/>
            <person name="Nakahira-Yanaka Y."/>
            <person name="Takada Hoshino Y."/>
            <person name="Hirakawa H."/>
            <person name="Mitsui H."/>
            <person name="Terasawa K."/>
            <person name="Itakura M."/>
            <person name="Sato S."/>
            <person name="Ikeda-Ohtsubo W."/>
            <person name="Sakakura N."/>
            <person name="Kaminuma E."/>
            <person name="Minamisawa K."/>
        </authorList>
    </citation>
    <scope>NUCLEOTIDE SEQUENCE [LARGE SCALE GENOMIC DNA]</scope>
    <source>
        <strain evidence="2 3">S23321</strain>
    </source>
</reference>
<dbReference type="AlphaFoldDB" id="A0AAI8MA06"/>
<dbReference type="EMBL" id="AP012279">
    <property type="protein sequence ID" value="BAL74571.1"/>
    <property type="molecule type" value="Genomic_DNA"/>
</dbReference>
<dbReference type="GO" id="GO:0004314">
    <property type="term" value="F:[acyl-carrier-protein] S-malonyltransferase activity"/>
    <property type="evidence" value="ECO:0007669"/>
    <property type="project" value="TreeGrafter"/>
</dbReference>
<keyword evidence="3" id="KW-1185">Reference proteome</keyword>
<feature type="domain" description="Malonyl-CoA:ACP transacylase (MAT)" evidence="1">
    <location>
        <begin position="3"/>
        <end position="293"/>
    </location>
</feature>
<sequence>MFALTGNAPEAADLFAHAALLLGGRDPRDFVRDEPEEALHRNRAGQILCTLQPLAAACALADVIPRGVIIAGYSVGEVAAWGVGGVFDATATLDLVARRAEAMDAATRAGDGLIFVRGPSRDEVGRLCERHGAAIAIVNPGDAFVIGGGREALSGIAADARAMHGARIVALPVEVASHTKRLAAASAGFRETLRLVPAVFPPRTGARILSGIDAAPVVSLESGLDKLAAQISQTVQWADCLQACVEAGATGFLELGPGHALSRMVAEIEPGLPARSLEDFRSLQGVRAWAARHLGA</sequence>
<dbReference type="Gene3D" id="3.30.70.250">
    <property type="entry name" value="Malonyl-CoA ACP transacylase, ACP-binding"/>
    <property type="match status" value="1"/>
</dbReference>
<dbReference type="PANTHER" id="PTHR42681:SF6">
    <property type="entry name" value="BLL0263 PROTEIN"/>
    <property type="match status" value="1"/>
</dbReference>
<dbReference type="Gene3D" id="3.40.366.10">
    <property type="entry name" value="Malonyl-Coenzyme A Acyl Carrier Protein, domain 2"/>
    <property type="match status" value="1"/>
</dbReference>
<dbReference type="GO" id="GO:0006633">
    <property type="term" value="P:fatty acid biosynthetic process"/>
    <property type="evidence" value="ECO:0007669"/>
    <property type="project" value="TreeGrafter"/>
</dbReference>
<dbReference type="InterPro" id="IPR016035">
    <property type="entry name" value="Acyl_Trfase/lysoPLipase"/>
</dbReference>
<evidence type="ECO:0000259" key="1">
    <source>
        <dbReference type="SMART" id="SM00827"/>
    </source>
</evidence>
<dbReference type="PANTHER" id="PTHR42681">
    <property type="entry name" value="MALONYL-COA-ACYL CARRIER PROTEIN TRANSACYLASE, MITOCHONDRIAL"/>
    <property type="match status" value="1"/>
</dbReference>
<dbReference type="SUPFAM" id="SSF55048">
    <property type="entry name" value="Probable ACP-binding domain of malonyl-CoA ACP transacylase"/>
    <property type="match status" value="1"/>
</dbReference>
<evidence type="ECO:0000313" key="2">
    <source>
        <dbReference type="EMBL" id="BAL74571.1"/>
    </source>
</evidence>
<dbReference type="GO" id="GO:0005829">
    <property type="term" value="C:cytosol"/>
    <property type="evidence" value="ECO:0007669"/>
    <property type="project" value="TreeGrafter"/>
</dbReference>
<dbReference type="SMART" id="SM00827">
    <property type="entry name" value="PKS_AT"/>
    <property type="match status" value="1"/>
</dbReference>
<dbReference type="InterPro" id="IPR014043">
    <property type="entry name" value="Acyl_transferase_dom"/>
</dbReference>
<dbReference type="InterPro" id="IPR016036">
    <property type="entry name" value="Malonyl_transacylase_ACP-bd"/>
</dbReference>
<dbReference type="InterPro" id="IPR050858">
    <property type="entry name" value="Mal-CoA-ACP_Trans/PKS_FabD"/>
</dbReference>
<evidence type="ECO:0000313" key="3">
    <source>
        <dbReference type="Proteomes" id="UP000007886"/>
    </source>
</evidence>
<accession>A0AAI8MA06</accession>
<dbReference type="InterPro" id="IPR001227">
    <property type="entry name" value="Ac_transferase_dom_sf"/>
</dbReference>
<dbReference type="KEGG" id="brs:S23_13540"/>
<name>A0AAI8MA06_9BRAD</name>
<dbReference type="Proteomes" id="UP000007886">
    <property type="component" value="Chromosome"/>
</dbReference>
<proteinExistence type="predicted"/>